<organism evidence="2 3">
    <name type="scientific">Pseudomonas cuatrocienegasensis</name>
    <dbReference type="NCBI Taxonomy" id="543360"/>
    <lineage>
        <taxon>Bacteria</taxon>
        <taxon>Pseudomonadati</taxon>
        <taxon>Pseudomonadota</taxon>
        <taxon>Gammaproteobacteria</taxon>
        <taxon>Pseudomonadales</taxon>
        <taxon>Pseudomonadaceae</taxon>
        <taxon>Pseudomonas</taxon>
    </lineage>
</organism>
<gene>
    <name evidence="2" type="ORF">SAMN05216600_104225</name>
</gene>
<evidence type="ECO:0000256" key="1">
    <source>
        <dbReference type="SAM" id="Phobius"/>
    </source>
</evidence>
<proteinExistence type="predicted"/>
<dbReference type="RefSeq" id="WP_069517492.1">
    <property type="nucleotide sequence ID" value="NZ_FOFP01000004.1"/>
</dbReference>
<name>A0ABY1B923_9PSED</name>
<evidence type="ECO:0000313" key="3">
    <source>
        <dbReference type="Proteomes" id="UP000198512"/>
    </source>
</evidence>
<accession>A0ABY1B923</accession>
<dbReference type="Proteomes" id="UP000198512">
    <property type="component" value="Unassembled WGS sequence"/>
</dbReference>
<keyword evidence="1" id="KW-0812">Transmembrane</keyword>
<keyword evidence="1" id="KW-0472">Membrane</keyword>
<reference evidence="2 3" key="1">
    <citation type="submission" date="2016-10" db="EMBL/GenBank/DDBJ databases">
        <authorList>
            <person name="Varghese N."/>
            <person name="Submissions S."/>
        </authorList>
    </citation>
    <scope>NUCLEOTIDE SEQUENCE [LARGE SCALE GENOMIC DNA]</scope>
    <source>
        <strain evidence="2 3">CIP 109853</strain>
    </source>
</reference>
<evidence type="ECO:0000313" key="2">
    <source>
        <dbReference type="EMBL" id="SEQ24914.1"/>
    </source>
</evidence>
<comment type="caution">
    <text evidence="2">The sequence shown here is derived from an EMBL/GenBank/DDBJ whole genome shotgun (WGS) entry which is preliminary data.</text>
</comment>
<keyword evidence="3" id="KW-1185">Reference proteome</keyword>
<sequence length="104" mass="11805">MDSNKDPWIKINSETYLECIVGNKSGLIKLKELIQSAIDNKGVDVNPHIKSDFKVVVCTEEEFEETESNSLPKWQNLLFYSALVAWLGILPIVGIIMLVRLWLA</sequence>
<protein>
    <submittedName>
        <fullName evidence="2">Uncharacterized protein</fullName>
    </submittedName>
</protein>
<dbReference type="EMBL" id="FOFP01000004">
    <property type="protein sequence ID" value="SEQ24914.1"/>
    <property type="molecule type" value="Genomic_DNA"/>
</dbReference>
<keyword evidence="1" id="KW-1133">Transmembrane helix</keyword>
<feature type="transmembrane region" description="Helical" evidence="1">
    <location>
        <begin position="77"/>
        <end position="103"/>
    </location>
</feature>